<feature type="region of interest" description="Disordered" evidence="1">
    <location>
        <begin position="1"/>
        <end position="56"/>
    </location>
</feature>
<name>A0A2Y9JKE7_ENHLU</name>
<dbReference type="Proteomes" id="UP000248482">
    <property type="component" value="Unplaced"/>
</dbReference>
<reference evidence="4" key="1">
    <citation type="submission" date="2025-08" db="UniProtKB">
        <authorList>
            <consortium name="RefSeq"/>
        </authorList>
    </citation>
    <scope>IDENTIFICATION</scope>
    <source>
        <tissue evidence="4">Blood</tissue>
    </source>
</reference>
<protein>
    <submittedName>
        <fullName evidence="4">Glutamate-rich protein 6B</fullName>
    </submittedName>
</protein>
<feature type="domain" description="FAM194 C-terminal" evidence="2">
    <location>
        <begin position="387"/>
        <end position="586"/>
    </location>
</feature>
<evidence type="ECO:0000313" key="3">
    <source>
        <dbReference type="Proteomes" id="UP000248482"/>
    </source>
</evidence>
<evidence type="ECO:0000256" key="1">
    <source>
        <dbReference type="SAM" id="MobiDB-lite"/>
    </source>
</evidence>
<dbReference type="STRING" id="391180.A0A2Y9JKE7"/>
<dbReference type="AlphaFoldDB" id="A0A2Y9JKE7"/>
<evidence type="ECO:0000313" key="4">
    <source>
        <dbReference type="RefSeq" id="XP_022358315.1"/>
    </source>
</evidence>
<dbReference type="PANTHER" id="PTHR23093">
    <property type="entry name" value="SIMILAR TO CHROMOSOME 3 OPEN READING FRAME 20"/>
    <property type="match status" value="1"/>
</dbReference>
<dbReference type="PANTHER" id="PTHR23093:SF17">
    <property type="entry name" value="GLUTAMATE-RICH PROTEIN 6B"/>
    <property type="match status" value="1"/>
</dbReference>
<organism evidence="3 4">
    <name type="scientific">Enhydra lutris kenyoni</name>
    <name type="common">northern sea otter</name>
    <dbReference type="NCBI Taxonomy" id="391180"/>
    <lineage>
        <taxon>Eukaryota</taxon>
        <taxon>Metazoa</taxon>
        <taxon>Chordata</taxon>
        <taxon>Craniata</taxon>
        <taxon>Vertebrata</taxon>
        <taxon>Euteleostomi</taxon>
        <taxon>Mammalia</taxon>
        <taxon>Eutheria</taxon>
        <taxon>Laurasiatheria</taxon>
        <taxon>Carnivora</taxon>
        <taxon>Caniformia</taxon>
        <taxon>Musteloidea</taxon>
        <taxon>Mustelidae</taxon>
        <taxon>Lutrinae</taxon>
        <taxon>Enhydra</taxon>
    </lineage>
</organism>
<feature type="compositionally biased region" description="Acidic residues" evidence="1">
    <location>
        <begin position="33"/>
        <end position="56"/>
    </location>
</feature>
<dbReference type="KEGG" id="elk:111146887"/>
<evidence type="ECO:0000259" key="2">
    <source>
        <dbReference type="Pfam" id="PF14977"/>
    </source>
</evidence>
<dbReference type="GeneID" id="111146887"/>
<dbReference type="Pfam" id="PF14977">
    <property type="entry name" value="FAM194"/>
    <property type="match status" value="1"/>
</dbReference>
<proteinExistence type="predicted"/>
<accession>A0A2Y9JKE7</accession>
<dbReference type="InterPro" id="IPR029281">
    <property type="entry name" value="FAM194_C"/>
</dbReference>
<feature type="compositionally biased region" description="Polar residues" evidence="1">
    <location>
        <begin position="1"/>
        <end position="29"/>
    </location>
</feature>
<dbReference type="RefSeq" id="XP_022358315.1">
    <property type="nucleotide sequence ID" value="XM_022502607.1"/>
</dbReference>
<sequence length="608" mass="70805">MSAGSNQSSGGTSPLSFPTTSRYSTQTLCSEEGGNEEDENSEREYLSPEDSEYLEEEIYSEEEEYLEEERFLKENPYLYEIPGFLKERKHLRKKKHLEETEDLLEEYLEDEFKITSSYQTLPHLISRSSATNPYEETMLFSVPPSISELPYEIPYDDTRPSTSYMQQERELLAWQDQSTQTKWIYETPVKPKMKTGQEMSITTFPSLKSSSEVYVIPDVSQREENEVLDFVTKENFLNDLLNEPIDSLEAEAPGEKRHSTSYQAVFRTMLKEMAARKEQEEDIDVPLTGLLESETRRKLGILLKKNFEKYRTMILWIMKKRENLLNPKTTAAGPDISTFTFQLWNQPPEVQESVTEVKKPRRVVHPKKKLEIDTEWVQSKTEVPHHDVKLTLYPSETIFQILFLDGSGQIHYPSGKLALLILSTKQRELTFIILEDSEERCVQALINNSGHATFYDENREIWVSLSQNLGYYFPKGKHQKAWNWWDLSLHVHAPPFQSISLKINQYIKVQIRSQDKIIFCFSHQKKQICLNLGTKYKFVTPEALSEMKQKTILEVEIISTARKMQVLLGKMSRILNFLTIPDLENFINNARILPIDDVESKEDSHLPE</sequence>
<dbReference type="OrthoDB" id="527209at2759"/>
<gene>
    <name evidence="4" type="primary">LOC111146887</name>
</gene>
<keyword evidence="3" id="KW-1185">Reference proteome</keyword>